<dbReference type="GO" id="GO:0009279">
    <property type="term" value="C:cell outer membrane"/>
    <property type="evidence" value="ECO:0007669"/>
    <property type="project" value="UniProtKB-SubCell"/>
</dbReference>
<evidence type="ECO:0000256" key="9">
    <source>
        <dbReference type="NCBIfam" id="TIGR03303"/>
    </source>
</evidence>
<feature type="domain" description="POTRA" evidence="10">
    <location>
        <begin position="22"/>
        <end position="89"/>
    </location>
</feature>
<dbReference type="RefSeq" id="WP_189610449.1">
    <property type="nucleotide sequence ID" value="NZ_BMXR01000008.1"/>
</dbReference>
<name>A0A918NC43_9GAMM</name>
<comment type="function">
    <text evidence="8">Part of the outer membrane protein assembly complex, which is involved in assembly and insertion of beta-barrel proteins into the outer membrane.</text>
</comment>
<evidence type="ECO:0000259" key="10">
    <source>
        <dbReference type="PROSITE" id="PS51779"/>
    </source>
</evidence>
<dbReference type="PIRSF" id="PIRSF006076">
    <property type="entry name" value="OM_assembly_OMP85"/>
    <property type="match status" value="1"/>
</dbReference>
<evidence type="ECO:0000256" key="5">
    <source>
        <dbReference type="ARBA" id="ARBA00022737"/>
    </source>
</evidence>
<keyword evidence="4 8" id="KW-0732">Signal</keyword>
<dbReference type="InterPro" id="IPR023707">
    <property type="entry name" value="OM_assembly_BamA"/>
</dbReference>
<evidence type="ECO:0000256" key="4">
    <source>
        <dbReference type="ARBA" id="ARBA00022729"/>
    </source>
</evidence>
<evidence type="ECO:0000256" key="8">
    <source>
        <dbReference type="HAMAP-Rule" id="MF_01430"/>
    </source>
</evidence>
<feature type="domain" description="POTRA" evidence="10">
    <location>
        <begin position="348"/>
        <end position="422"/>
    </location>
</feature>
<dbReference type="EMBL" id="BMXR01000008">
    <property type="protein sequence ID" value="GGX61565.1"/>
    <property type="molecule type" value="Genomic_DNA"/>
</dbReference>
<dbReference type="PANTHER" id="PTHR12815">
    <property type="entry name" value="SORTING AND ASSEMBLY MACHINERY SAMM50 PROTEIN FAMILY MEMBER"/>
    <property type="match status" value="1"/>
</dbReference>
<comment type="similarity">
    <text evidence="8">Belongs to the BamA family.</text>
</comment>
<feature type="chain" id="PRO_5038183066" description="Outer membrane protein assembly factor BamA" evidence="8">
    <location>
        <begin position="20"/>
        <end position="780"/>
    </location>
</feature>
<reference evidence="11" key="2">
    <citation type="submission" date="2020-09" db="EMBL/GenBank/DDBJ databases">
        <authorList>
            <person name="Sun Q."/>
            <person name="Kim S."/>
        </authorList>
    </citation>
    <scope>NUCLEOTIDE SEQUENCE</scope>
    <source>
        <strain evidence="11">KCTC 22169</strain>
    </source>
</reference>
<dbReference type="NCBIfam" id="TIGR03303">
    <property type="entry name" value="OM_YaeT"/>
    <property type="match status" value="1"/>
</dbReference>
<keyword evidence="3 8" id="KW-0812">Transmembrane</keyword>
<keyword evidence="2 8" id="KW-1134">Transmembrane beta strand</keyword>
<dbReference type="AlphaFoldDB" id="A0A918NC43"/>
<dbReference type="GO" id="GO:0051205">
    <property type="term" value="P:protein insertion into membrane"/>
    <property type="evidence" value="ECO:0007669"/>
    <property type="project" value="UniProtKB-UniRule"/>
</dbReference>
<evidence type="ECO:0000313" key="11">
    <source>
        <dbReference type="EMBL" id="GGX61565.1"/>
    </source>
</evidence>
<organism evidence="11 12">
    <name type="scientific">Saccharospirillum salsuginis</name>
    <dbReference type="NCBI Taxonomy" id="418750"/>
    <lineage>
        <taxon>Bacteria</taxon>
        <taxon>Pseudomonadati</taxon>
        <taxon>Pseudomonadota</taxon>
        <taxon>Gammaproteobacteria</taxon>
        <taxon>Oceanospirillales</taxon>
        <taxon>Saccharospirillaceae</taxon>
        <taxon>Saccharospirillum</taxon>
    </lineage>
</organism>
<evidence type="ECO:0000256" key="2">
    <source>
        <dbReference type="ARBA" id="ARBA00022452"/>
    </source>
</evidence>
<dbReference type="Pfam" id="PF07244">
    <property type="entry name" value="POTRA"/>
    <property type="match status" value="4"/>
</dbReference>
<dbReference type="HAMAP" id="MF_01430">
    <property type="entry name" value="OM_assembly_BamA"/>
    <property type="match status" value="1"/>
</dbReference>
<dbReference type="InterPro" id="IPR034746">
    <property type="entry name" value="POTRA"/>
</dbReference>
<keyword evidence="7 8" id="KW-0998">Cell outer membrane</keyword>
<comment type="caution">
    <text evidence="11">The sequence shown here is derived from an EMBL/GenBank/DDBJ whole genome shotgun (WGS) entry which is preliminary data.</text>
</comment>
<evidence type="ECO:0000256" key="1">
    <source>
        <dbReference type="ARBA" id="ARBA00004370"/>
    </source>
</evidence>
<dbReference type="Gene3D" id="3.10.20.310">
    <property type="entry name" value="membrane protein fhac"/>
    <property type="match status" value="5"/>
</dbReference>
<dbReference type="GO" id="GO:0043165">
    <property type="term" value="P:Gram-negative-bacterium-type cell outer membrane assembly"/>
    <property type="evidence" value="ECO:0007669"/>
    <property type="project" value="UniProtKB-UniRule"/>
</dbReference>
<feature type="domain" description="POTRA" evidence="10">
    <location>
        <begin position="173"/>
        <end position="264"/>
    </location>
</feature>
<comment type="subcellular location">
    <subcellularLocation>
        <location evidence="8">Cell outer membrane</location>
    </subcellularLocation>
    <subcellularLocation>
        <location evidence="1">Membrane</location>
    </subcellularLocation>
</comment>
<protein>
    <recommendedName>
        <fullName evidence="8 9">Outer membrane protein assembly factor BamA</fullName>
    </recommendedName>
</protein>
<dbReference type="InterPro" id="IPR039910">
    <property type="entry name" value="D15-like"/>
</dbReference>
<dbReference type="Gene3D" id="2.40.160.50">
    <property type="entry name" value="membrane protein fhac: a member of the omp85/tpsb transporter family"/>
    <property type="match status" value="1"/>
</dbReference>
<evidence type="ECO:0000313" key="12">
    <source>
        <dbReference type="Proteomes" id="UP000626148"/>
    </source>
</evidence>
<reference evidence="11" key="1">
    <citation type="journal article" date="2014" name="Int. J. Syst. Evol. Microbiol.">
        <title>Complete genome sequence of Corynebacterium casei LMG S-19264T (=DSM 44701T), isolated from a smear-ripened cheese.</title>
        <authorList>
            <consortium name="US DOE Joint Genome Institute (JGI-PGF)"/>
            <person name="Walter F."/>
            <person name="Albersmeier A."/>
            <person name="Kalinowski J."/>
            <person name="Ruckert C."/>
        </authorList>
    </citation>
    <scope>NUCLEOTIDE SEQUENCE</scope>
    <source>
        <strain evidence="11">KCTC 22169</strain>
    </source>
</reference>
<accession>A0A918NC43</accession>
<evidence type="ECO:0000256" key="7">
    <source>
        <dbReference type="ARBA" id="ARBA00023237"/>
    </source>
</evidence>
<comment type="subunit">
    <text evidence="8">Part of the Bam complex.</text>
</comment>
<feature type="signal peptide" evidence="8">
    <location>
        <begin position="1"/>
        <end position="19"/>
    </location>
</feature>
<dbReference type="Pfam" id="PF01103">
    <property type="entry name" value="Omp85"/>
    <property type="match status" value="1"/>
</dbReference>
<proteinExistence type="inferred from homology"/>
<evidence type="ECO:0000256" key="6">
    <source>
        <dbReference type="ARBA" id="ARBA00023136"/>
    </source>
</evidence>
<feature type="domain" description="POTRA" evidence="10">
    <location>
        <begin position="90"/>
        <end position="170"/>
    </location>
</feature>
<gene>
    <name evidence="11" type="primary">opr86</name>
    <name evidence="8" type="synonym">bamA</name>
    <name evidence="11" type="ORF">GCM10007392_31780</name>
</gene>
<keyword evidence="12" id="KW-1185">Reference proteome</keyword>
<evidence type="ECO:0000256" key="3">
    <source>
        <dbReference type="ARBA" id="ARBA00022692"/>
    </source>
</evidence>
<keyword evidence="6 8" id="KW-0472">Membrane</keyword>
<dbReference type="PANTHER" id="PTHR12815:SF23">
    <property type="entry name" value="OUTER MEMBRANE PROTEIN ASSEMBLY FACTOR BAMA"/>
    <property type="match status" value="1"/>
</dbReference>
<feature type="domain" description="POTRA" evidence="10">
    <location>
        <begin position="267"/>
        <end position="345"/>
    </location>
</feature>
<dbReference type="PROSITE" id="PS51779">
    <property type="entry name" value="POTRA"/>
    <property type="match status" value="5"/>
</dbReference>
<dbReference type="Proteomes" id="UP000626148">
    <property type="component" value="Unassembled WGS sequence"/>
</dbReference>
<dbReference type="InterPro" id="IPR000184">
    <property type="entry name" value="Bac_surfAg_D15"/>
</dbReference>
<keyword evidence="5 8" id="KW-0677">Repeat</keyword>
<sequence precursor="true">MRSACAALTALLLSVGAWAEPFELSAITINGLQRVSLGSVLRALPIQEGDRVDSDNADEWLRSVYSTGYFSDVRVLRDGDELIFELTERPSIDSVEFSGNKTIPTETLERVLNNVGLAEGEIYSQSLLEGIELELERQYAMQGRYNATVEPEITPLSLNRVKVELDINEGPVATIDHIEITGNEVFTDDELLDTLRLRESSSRYVFQWIARRNRFGQAQLTGDLSRLEDYYLDRGYLDFRLESHQVSIADNKSDITLIFNVFEGEPYHVSGIQLTGDLVDLDEELNGLVDVESGDLYSRVAISNISSAITDALGARGYAFADVQTQLDPDREARTVDVTLSVNPGKPVYVNRIEIRGNSETNDEVIRRELRQLERALVINRNIRLSKGRLERLGYFKRVDIRTQRVEGRDDLVDLIVVVDEATQREISGSIGYSDVSGFFTEAKMQQKNFQGKGYDFSASVTVNSTEQNYNLSFEDPYFTVNGVSRGIDLYYRRTDFSQATFSKYATNTAGGRLTLGYPISENQRLNYALGYSQDELFLSDSAPQEMTDFKDANGDDYEIIDARVTWNYNTLNGTFKATRGRQMSLSTEVATPLGDLTYYRLTGNAEQYFPVNDDYSFRLHTDLGYGGGYGDADTLPFYKNFYAGGVRSVRGFRYGSLGPLSTPSVDENGDDLTDPSPIGGNIKVLYGAELLVPMPFVKDQSSFRASLFLDGGNVFTDQCRTDNETCQEGIDFAEMRYAAGVDVTWITPLAPLSFSYAWPLNAQDGDLEKNFAFTIGLSY</sequence>
<dbReference type="InterPro" id="IPR010827">
    <property type="entry name" value="BamA/TamA_POTRA"/>
</dbReference>